<evidence type="ECO:0000313" key="3">
    <source>
        <dbReference type="EMBL" id="KAL1640194.1"/>
    </source>
</evidence>
<evidence type="ECO:0000256" key="1">
    <source>
        <dbReference type="SAM" id="MobiDB-lite"/>
    </source>
</evidence>
<protein>
    <recommendedName>
        <fullName evidence="2">DUF7730 domain-containing protein</fullName>
    </recommendedName>
</protein>
<gene>
    <name evidence="3" type="ORF">SLS58_007145</name>
</gene>
<dbReference type="EMBL" id="JAKEKT020000053">
    <property type="protein sequence ID" value="KAL1640194.1"/>
    <property type="molecule type" value="Genomic_DNA"/>
</dbReference>
<dbReference type="Pfam" id="PF24864">
    <property type="entry name" value="DUF7730"/>
    <property type="match status" value="1"/>
</dbReference>
<dbReference type="InterPro" id="IPR056632">
    <property type="entry name" value="DUF7730"/>
</dbReference>
<proteinExistence type="predicted"/>
<sequence length="201" mass="23216">MPFIPGDPVHHDDSVAYCDMPLYPPTKKRKRTSFPSPSPSKKPKPDQPKPDQPTTSSGWNSLPGEIKNKIYEYILIADAPIKVYHHTEFKRDLHHRGDGSRWLRVATGSDQGKEAARDDLGTSLFRVDRQMYREAAPLFYSRNTFCFADWKKLRVWTEELAPEPMAWVKSVTCVFSEGTVTMDVWDYYCRAYGLKKLRGRD</sequence>
<evidence type="ECO:0000259" key="2">
    <source>
        <dbReference type="Pfam" id="PF24864"/>
    </source>
</evidence>
<dbReference type="InterPro" id="IPR038883">
    <property type="entry name" value="AN11006-like"/>
</dbReference>
<dbReference type="Proteomes" id="UP001521184">
    <property type="component" value="Unassembled WGS sequence"/>
</dbReference>
<name>A0ABR3TLU6_9PEZI</name>
<dbReference type="PANTHER" id="PTHR42085">
    <property type="entry name" value="F-BOX DOMAIN-CONTAINING PROTEIN"/>
    <property type="match status" value="1"/>
</dbReference>
<dbReference type="PANTHER" id="PTHR42085:SF1">
    <property type="entry name" value="F-BOX DOMAIN-CONTAINING PROTEIN"/>
    <property type="match status" value="1"/>
</dbReference>
<accession>A0ABR3TLU6</accession>
<evidence type="ECO:0000313" key="4">
    <source>
        <dbReference type="Proteomes" id="UP001521184"/>
    </source>
</evidence>
<feature type="domain" description="DUF7730" evidence="2">
    <location>
        <begin position="59"/>
        <end position="171"/>
    </location>
</feature>
<comment type="caution">
    <text evidence="3">The sequence shown here is derived from an EMBL/GenBank/DDBJ whole genome shotgun (WGS) entry which is preliminary data.</text>
</comment>
<organism evidence="3 4">
    <name type="scientific">Diplodia intermedia</name>
    <dbReference type="NCBI Taxonomy" id="856260"/>
    <lineage>
        <taxon>Eukaryota</taxon>
        <taxon>Fungi</taxon>
        <taxon>Dikarya</taxon>
        <taxon>Ascomycota</taxon>
        <taxon>Pezizomycotina</taxon>
        <taxon>Dothideomycetes</taxon>
        <taxon>Dothideomycetes incertae sedis</taxon>
        <taxon>Botryosphaeriales</taxon>
        <taxon>Botryosphaeriaceae</taxon>
        <taxon>Diplodia</taxon>
    </lineage>
</organism>
<feature type="region of interest" description="Disordered" evidence="1">
    <location>
        <begin position="1"/>
        <end position="61"/>
    </location>
</feature>
<keyword evidence="4" id="KW-1185">Reference proteome</keyword>
<reference evidence="3 4" key="1">
    <citation type="journal article" date="2023" name="Plant Dis.">
        <title>First Report of Diplodia intermedia Causing Canker and Dieback Diseases on Apple Trees in Canada.</title>
        <authorList>
            <person name="Ellouze W."/>
            <person name="Ilyukhin E."/>
            <person name="Sulman M."/>
            <person name="Ali S."/>
        </authorList>
    </citation>
    <scope>NUCLEOTIDE SEQUENCE [LARGE SCALE GENOMIC DNA]</scope>
    <source>
        <strain evidence="3 4">M45-28</strain>
    </source>
</reference>